<dbReference type="PANTHER" id="PTHR12598:SF0">
    <property type="entry name" value="COPPER HOMEOSTASIS PROTEIN CUTC HOMOLOG"/>
    <property type="match status" value="1"/>
</dbReference>
<dbReference type="RefSeq" id="WP_079726585.1">
    <property type="nucleotide sequence ID" value="NZ_FUZP01000001.1"/>
</dbReference>
<organism evidence="4 5">
    <name type="scientific">Okibacterium fritillariae</name>
    <dbReference type="NCBI Taxonomy" id="123320"/>
    <lineage>
        <taxon>Bacteria</taxon>
        <taxon>Bacillati</taxon>
        <taxon>Actinomycetota</taxon>
        <taxon>Actinomycetes</taxon>
        <taxon>Micrococcales</taxon>
        <taxon>Microbacteriaceae</taxon>
        <taxon>Okibacterium</taxon>
    </lineage>
</organism>
<dbReference type="InterPro" id="IPR043129">
    <property type="entry name" value="ATPase_NBD"/>
</dbReference>
<evidence type="ECO:0000256" key="1">
    <source>
        <dbReference type="ARBA" id="ARBA00006479"/>
    </source>
</evidence>
<dbReference type="Pfam" id="PF03932">
    <property type="entry name" value="CutC"/>
    <property type="match status" value="1"/>
</dbReference>
<dbReference type="HAMAP" id="MF_00795">
    <property type="entry name" value="CutC"/>
    <property type="match status" value="1"/>
</dbReference>
<accession>A0A1T5IET1</accession>
<evidence type="ECO:0000256" key="3">
    <source>
        <dbReference type="HAMAP-Rule" id="MF_00795"/>
    </source>
</evidence>
<reference evidence="4 5" key="1">
    <citation type="submission" date="2017-02" db="EMBL/GenBank/DDBJ databases">
        <authorList>
            <person name="Peterson S.W."/>
        </authorList>
    </citation>
    <scope>NUCLEOTIDE SEQUENCE [LARGE SCALE GENOMIC DNA]</scope>
    <source>
        <strain evidence="4 5">VKM Ac-2059</strain>
    </source>
</reference>
<evidence type="ECO:0000256" key="2">
    <source>
        <dbReference type="ARBA" id="ARBA00007768"/>
    </source>
</evidence>
<dbReference type="PANTHER" id="PTHR12598">
    <property type="entry name" value="COPPER HOMEOSTASIS PROTEIN CUTC"/>
    <property type="match status" value="1"/>
</dbReference>
<dbReference type="GO" id="GO:0005737">
    <property type="term" value="C:cytoplasm"/>
    <property type="evidence" value="ECO:0007669"/>
    <property type="project" value="UniProtKB-SubCell"/>
</dbReference>
<dbReference type="GO" id="GO:0005507">
    <property type="term" value="F:copper ion binding"/>
    <property type="evidence" value="ECO:0007669"/>
    <property type="project" value="TreeGrafter"/>
</dbReference>
<dbReference type="Gene3D" id="3.30.420.40">
    <property type="match status" value="2"/>
</dbReference>
<dbReference type="EMBL" id="FUZP01000001">
    <property type="protein sequence ID" value="SKC37674.1"/>
    <property type="molecule type" value="Genomic_DNA"/>
</dbReference>
<dbReference type="SUPFAM" id="SSF110395">
    <property type="entry name" value="CutC-like"/>
    <property type="match status" value="1"/>
</dbReference>
<dbReference type="InterPro" id="IPR036822">
    <property type="entry name" value="CutC-like_dom_sf"/>
</dbReference>
<comment type="similarity">
    <text evidence="1">Belongs to the ROK (NagC/XylR) family.</text>
</comment>
<dbReference type="SUPFAM" id="SSF53067">
    <property type="entry name" value="Actin-like ATPase domain"/>
    <property type="match status" value="1"/>
</dbReference>
<dbReference type="STRING" id="123320.SAMN06309945_0356"/>
<dbReference type="InterPro" id="IPR005627">
    <property type="entry name" value="CutC-like"/>
</dbReference>
<dbReference type="Proteomes" id="UP000190857">
    <property type="component" value="Unassembled WGS sequence"/>
</dbReference>
<comment type="subcellular location">
    <subcellularLocation>
        <location evidence="3">Cytoplasm</location>
    </subcellularLocation>
</comment>
<comment type="similarity">
    <text evidence="2 3">Belongs to the CutC family.</text>
</comment>
<gene>
    <name evidence="3" type="primary">cutC</name>
    <name evidence="4" type="ORF">SAMN06309945_0356</name>
</gene>
<keyword evidence="3" id="KW-0963">Cytoplasm</keyword>
<dbReference type="Pfam" id="PF00480">
    <property type="entry name" value="ROK"/>
    <property type="match status" value="1"/>
</dbReference>
<keyword evidence="5" id="KW-1185">Reference proteome</keyword>
<name>A0A1T5IET1_9MICO</name>
<dbReference type="InterPro" id="IPR000600">
    <property type="entry name" value="ROK"/>
</dbReference>
<dbReference type="Gene3D" id="3.20.20.380">
    <property type="entry name" value="Copper homeostasis (CutC) domain"/>
    <property type="match status" value="1"/>
</dbReference>
<evidence type="ECO:0000313" key="4">
    <source>
        <dbReference type="EMBL" id="SKC37674.1"/>
    </source>
</evidence>
<dbReference type="OrthoDB" id="9815677at2"/>
<sequence>MSASDSAQTSRVLVELCVDDLEGALVADREGADRIELCADLLEGGTTPSMGTILAVLDAVERVGVQIIVRPRGGDFVYSEAEVDVMCRDLRAIAGAASGARTPVGVVVGALTTAGEVDAAALRRLIDAAAPLPVTFHKAFDATSDLLAAYDVLAAAGVERVLTSGGPHPALQGVEVLAELVRWSRADAAAPTVLVGGSVRPANVREILDATGATEVHLRAQTASPRGDGTLRTDPDVVRDLFAALENPATDTLSDASVVIAVDIGGTNLKGAIVDASGRTIASRSVGVGATGDESIARIIELLQGLRAHTEQSGHHVVGIGVVTPGMVEAENGIVRYASTLDWTDVPLGPILSAELGVPVEIGHDVRSSGLAESLFGASKGVANSVLVAIGTGVAASILSGGHPVVGAVTTAGELGHIPAIPDGEPCTCGQHGCLEVYLSGAGIARRYAAAGGEPGLDAAAISVRLGHDPVADRVWADGVHALALGLKSVTLLIDPAVIVLAGGVSRAGGLLLDPLRAELAQSLVWREAPEIRVSELGTAGGRIGAAVLAFRASGHGEVVDRWTTADVLAEEPRA</sequence>
<proteinExistence type="inferred from homology"/>
<comment type="caution">
    <text evidence="3">Once thought to be involved in copper homeostasis, experiments in E.coli have shown this is not the case.</text>
</comment>
<evidence type="ECO:0000313" key="5">
    <source>
        <dbReference type="Proteomes" id="UP000190857"/>
    </source>
</evidence>
<protein>
    <recommendedName>
        <fullName evidence="3">PF03932 family protein CutC</fullName>
    </recommendedName>
</protein>
<dbReference type="AlphaFoldDB" id="A0A1T5IET1"/>